<feature type="domain" description="Aminotransferase class I/classII large" evidence="1">
    <location>
        <begin position="14"/>
        <end position="125"/>
    </location>
</feature>
<dbReference type="AlphaFoldDB" id="A0A6C0EDY9"/>
<dbReference type="Gene3D" id="3.40.640.10">
    <property type="entry name" value="Type I PLP-dependent aspartate aminotransferase-like (Major domain)"/>
    <property type="match status" value="1"/>
</dbReference>
<accession>A0A6C0EDY9</accession>
<dbReference type="Gene3D" id="3.90.1150.10">
    <property type="entry name" value="Aspartate Aminotransferase, domain 1"/>
    <property type="match status" value="1"/>
</dbReference>
<protein>
    <recommendedName>
        <fullName evidence="1">Aminotransferase class I/classII large domain-containing protein</fullName>
    </recommendedName>
</protein>
<reference evidence="2" key="1">
    <citation type="journal article" date="2020" name="Nature">
        <title>Giant virus diversity and host interactions through global metagenomics.</title>
        <authorList>
            <person name="Schulz F."/>
            <person name="Roux S."/>
            <person name="Paez-Espino D."/>
            <person name="Jungbluth S."/>
            <person name="Walsh D.A."/>
            <person name="Denef V.J."/>
            <person name="McMahon K.D."/>
            <person name="Konstantinidis K.T."/>
            <person name="Eloe-Fadrosh E.A."/>
            <person name="Kyrpides N.C."/>
            <person name="Woyke T."/>
        </authorList>
    </citation>
    <scope>NUCLEOTIDE SEQUENCE</scope>
    <source>
        <strain evidence="2">GVMAG-M-3300023179-2</strain>
    </source>
</reference>
<dbReference type="InterPro" id="IPR015422">
    <property type="entry name" value="PyrdxlP-dep_Trfase_small"/>
</dbReference>
<sequence length="173" mass="20348">MDFSENNSITKKSIDDNINIYLLHSWTKFFSCTGLRIGSLLCPSENTYNLIKKNIVPWNCNILALKYLDAAINDDAYINYTWNNTSIIRNQQNILKKNFNNWVFEGAKFIPWIWIKVPSKEVAEKLYNISKKCGMPIRWGKTGYNKNNYIRIAIRNIDKFNLLANLWKNELNK</sequence>
<dbReference type="GO" id="GO:0030170">
    <property type="term" value="F:pyridoxal phosphate binding"/>
    <property type="evidence" value="ECO:0007669"/>
    <property type="project" value="InterPro"/>
</dbReference>
<dbReference type="PANTHER" id="PTHR43799:SF1">
    <property type="entry name" value="ASPARTATE AMINOTRANSFERASE"/>
    <property type="match status" value="1"/>
</dbReference>
<dbReference type="PANTHER" id="PTHR43799">
    <property type="entry name" value="AMINOTRANSFERASE, PUTATIVE-RELATED"/>
    <property type="match status" value="1"/>
</dbReference>
<organism evidence="2">
    <name type="scientific">viral metagenome</name>
    <dbReference type="NCBI Taxonomy" id="1070528"/>
    <lineage>
        <taxon>unclassified sequences</taxon>
        <taxon>metagenomes</taxon>
        <taxon>organismal metagenomes</taxon>
    </lineage>
</organism>
<name>A0A6C0EDY9_9ZZZZ</name>
<evidence type="ECO:0000313" key="2">
    <source>
        <dbReference type="EMBL" id="QHT26613.1"/>
    </source>
</evidence>
<evidence type="ECO:0000259" key="1">
    <source>
        <dbReference type="Pfam" id="PF00155"/>
    </source>
</evidence>
<dbReference type="InterPro" id="IPR004839">
    <property type="entry name" value="Aminotransferase_I/II_large"/>
</dbReference>
<dbReference type="InterPro" id="IPR015424">
    <property type="entry name" value="PyrdxlP-dep_Trfase"/>
</dbReference>
<dbReference type="EMBL" id="MN739799">
    <property type="protein sequence ID" value="QHT26613.1"/>
    <property type="molecule type" value="Genomic_DNA"/>
</dbReference>
<dbReference type="InterPro" id="IPR015421">
    <property type="entry name" value="PyrdxlP-dep_Trfase_major"/>
</dbReference>
<proteinExistence type="predicted"/>
<dbReference type="SUPFAM" id="SSF53383">
    <property type="entry name" value="PLP-dependent transferases"/>
    <property type="match status" value="1"/>
</dbReference>
<dbReference type="Pfam" id="PF00155">
    <property type="entry name" value="Aminotran_1_2"/>
    <property type="match status" value="1"/>
</dbReference>